<dbReference type="PIRSF" id="PIRSF000428">
    <property type="entry name" value="P_Ac_trans"/>
    <property type="match status" value="1"/>
</dbReference>
<evidence type="ECO:0000313" key="6">
    <source>
        <dbReference type="Proteomes" id="UP000230821"/>
    </source>
</evidence>
<dbReference type="InterPro" id="IPR050500">
    <property type="entry name" value="Phos_Acetyltrans/Butyryltrans"/>
</dbReference>
<comment type="similarity">
    <text evidence="1">Belongs to the phosphate acetyltransferase and butyryltransferase family.</text>
</comment>
<feature type="domain" description="Phosphate acetyl/butaryl transferase" evidence="4">
    <location>
        <begin position="74"/>
        <end position="297"/>
    </location>
</feature>
<keyword evidence="3" id="KW-0012">Acyltransferase</keyword>
<dbReference type="PANTHER" id="PTHR43356:SF2">
    <property type="entry name" value="PHOSPHATE ACETYLTRANSFERASE"/>
    <property type="match status" value="1"/>
</dbReference>
<accession>A0A2G6KDX7</accession>
<dbReference type="InterPro" id="IPR012147">
    <property type="entry name" value="P_Ac_Bu_trans"/>
</dbReference>
<evidence type="ECO:0000256" key="2">
    <source>
        <dbReference type="ARBA" id="ARBA00022679"/>
    </source>
</evidence>
<dbReference type="EMBL" id="PDSK01000104">
    <property type="protein sequence ID" value="PIE33019.1"/>
    <property type="molecule type" value="Genomic_DNA"/>
</dbReference>
<evidence type="ECO:0000256" key="1">
    <source>
        <dbReference type="ARBA" id="ARBA00005656"/>
    </source>
</evidence>
<dbReference type="NCBIfam" id="NF006045">
    <property type="entry name" value="PRK08190.1"/>
    <property type="match status" value="1"/>
</dbReference>
<dbReference type="AlphaFoldDB" id="A0A2G6KDX7"/>
<dbReference type="Gene3D" id="3.40.718.10">
    <property type="entry name" value="Isopropylmalate Dehydrogenase"/>
    <property type="match status" value="1"/>
</dbReference>
<keyword evidence="2 5" id="KW-0808">Transferase</keyword>
<dbReference type="PANTHER" id="PTHR43356">
    <property type="entry name" value="PHOSPHATE ACETYLTRANSFERASE"/>
    <property type="match status" value="1"/>
</dbReference>
<dbReference type="Proteomes" id="UP000230821">
    <property type="component" value="Unassembled WGS sequence"/>
</dbReference>
<dbReference type="SUPFAM" id="SSF53659">
    <property type="entry name" value="Isocitrate/Isopropylmalate dehydrogenase-like"/>
    <property type="match status" value="1"/>
</dbReference>
<organism evidence="5 6">
    <name type="scientific">candidate division KSB3 bacterium</name>
    <dbReference type="NCBI Taxonomy" id="2044937"/>
    <lineage>
        <taxon>Bacteria</taxon>
        <taxon>candidate division KSB3</taxon>
    </lineage>
</organism>
<comment type="caution">
    <text evidence="5">The sequence shown here is derived from an EMBL/GenBank/DDBJ whole genome shotgun (WGS) entry which is preliminary data.</text>
</comment>
<dbReference type="GO" id="GO:0016746">
    <property type="term" value="F:acyltransferase activity"/>
    <property type="evidence" value="ECO:0007669"/>
    <property type="project" value="UniProtKB-KW"/>
</dbReference>
<evidence type="ECO:0000256" key="3">
    <source>
        <dbReference type="ARBA" id="ARBA00023315"/>
    </source>
</evidence>
<dbReference type="InterPro" id="IPR002505">
    <property type="entry name" value="PTA_PTB"/>
</dbReference>
<sequence length="302" mass="33081">MIFRNFRQLQTCVQKQPKRKRVAVVAAAEEHVLQAIIRASQDNVVEPILLGNAENIRAMLDTLGAPLSRASIVHTDNEIEAATLAVHMVHRGEVDILMKGRLHTAELLKEVVNREYGLRTGRIMSHLAFLEISGYHKLLAVTDSGMVLHPNLEEKRLILENAVCFMRNMGYIQPKIAALAVVETVNSKMQESVDAFRLKQMNQDGSIEHCLVEGPISYDLTMSRESAEIKGYESPVTGDADMLLMPDVTTGNIMAKALIYSGGAKMAGVIVGAKVPVVLTSRGSSAEEKYSSLVLAASAECR</sequence>
<protein>
    <submittedName>
        <fullName evidence="5">Phosphate butyryltransferase</fullName>
    </submittedName>
</protein>
<gene>
    <name evidence="5" type="ORF">CSA56_13265</name>
</gene>
<evidence type="ECO:0000259" key="4">
    <source>
        <dbReference type="Pfam" id="PF01515"/>
    </source>
</evidence>
<reference evidence="5 6" key="1">
    <citation type="submission" date="2017-10" db="EMBL/GenBank/DDBJ databases">
        <title>Novel microbial diversity and functional potential in the marine mammal oral microbiome.</title>
        <authorList>
            <person name="Dudek N.K."/>
            <person name="Sun C.L."/>
            <person name="Burstein D."/>
            <person name="Kantor R.S."/>
            <person name="Aliaga Goltsman D.S."/>
            <person name="Bik E.M."/>
            <person name="Thomas B.C."/>
            <person name="Banfield J.F."/>
            <person name="Relman D.A."/>
        </authorList>
    </citation>
    <scope>NUCLEOTIDE SEQUENCE [LARGE SCALE GENOMIC DNA]</scope>
    <source>
        <strain evidence="5">DOLJORAL78_47_16</strain>
    </source>
</reference>
<evidence type="ECO:0000313" key="5">
    <source>
        <dbReference type="EMBL" id="PIE33019.1"/>
    </source>
</evidence>
<dbReference type="Pfam" id="PF01515">
    <property type="entry name" value="PTA_PTB"/>
    <property type="match status" value="1"/>
</dbReference>
<name>A0A2G6KDX7_9BACT</name>
<proteinExistence type="inferred from homology"/>